<reference evidence="10 11" key="2">
    <citation type="submission" date="2016-03" db="EMBL/GenBank/DDBJ databases">
        <title>New uncultured bacterium of the family Gallionellaceae from acid mine drainage: description and reconstruction of genome based on metagenomic analysis of microbial community.</title>
        <authorList>
            <person name="Kadnikov V."/>
            <person name="Ivasenko D."/>
            <person name="Beletsky A."/>
            <person name="Mardanov A."/>
            <person name="Danilova E."/>
            <person name="Pimenov N."/>
            <person name="Karnachuk O."/>
            <person name="Ravin N."/>
        </authorList>
    </citation>
    <scope>NUCLEOTIDE SEQUENCE [LARGE SCALE GENOMIC DNA]</scope>
    <source>
        <strain evidence="10">ShG14-8</strain>
    </source>
</reference>
<protein>
    <recommendedName>
        <fullName evidence="1">non-specific serine/threonine protein kinase</fullName>
        <ecNumber evidence="1">2.7.11.1</ecNumber>
    </recommendedName>
</protein>
<keyword evidence="5 10" id="KW-0418">Kinase</keyword>
<gene>
    <name evidence="10" type="ORF">AWT59_2202</name>
</gene>
<evidence type="ECO:0000256" key="5">
    <source>
        <dbReference type="ARBA" id="ARBA00022777"/>
    </source>
</evidence>
<reference evidence="10 11" key="1">
    <citation type="submission" date="2016-02" db="EMBL/GenBank/DDBJ databases">
        <authorList>
            <person name="Wen L."/>
            <person name="He K."/>
            <person name="Yang H."/>
        </authorList>
    </citation>
    <scope>NUCLEOTIDE SEQUENCE [LARGE SCALE GENOMIC DNA]</scope>
    <source>
        <strain evidence="10">ShG14-8</strain>
    </source>
</reference>
<accession>A0A139BRU6</accession>
<feature type="domain" description="Protein kinase" evidence="9">
    <location>
        <begin position="8"/>
        <end position="267"/>
    </location>
</feature>
<dbReference type="AlphaFoldDB" id="A0A139BRU6"/>
<comment type="caution">
    <text evidence="10">The sequence shown here is derived from an EMBL/GenBank/DDBJ whole genome shotgun (WGS) entry which is preliminary data.</text>
</comment>
<dbReference type="PROSITE" id="PS00107">
    <property type="entry name" value="PROTEIN_KINASE_ATP"/>
    <property type="match status" value="1"/>
</dbReference>
<keyword evidence="8" id="KW-1133">Transmembrane helix</keyword>
<evidence type="ECO:0000256" key="8">
    <source>
        <dbReference type="SAM" id="Phobius"/>
    </source>
</evidence>
<evidence type="ECO:0000259" key="9">
    <source>
        <dbReference type="PROSITE" id="PS50011"/>
    </source>
</evidence>
<dbReference type="PANTHER" id="PTHR43289:SF6">
    <property type="entry name" value="SERINE_THREONINE-PROTEIN KINASE NEKL-3"/>
    <property type="match status" value="1"/>
</dbReference>
<evidence type="ECO:0000256" key="4">
    <source>
        <dbReference type="ARBA" id="ARBA00022741"/>
    </source>
</evidence>
<dbReference type="PANTHER" id="PTHR43289">
    <property type="entry name" value="MITOGEN-ACTIVATED PROTEIN KINASE KINASE KINASE 20-RELATED"/>
    <property type="match status" value="1"/>
</dbReference>
<keyword evidence="2 10" id="KW-0723">Serine/threonine-protein kinase</keyword>
<dbReference type="PROSITE" id="PS50011">
    <property type="entry name" value="PROTEIN_KINASE_DOM"/>
    <property type="match status" value="1"/>
</dbReference>
<organism evidence="10 11">
    <name type="scientific">Candidatus Gallionella acididurans</name>
    <dbReference type="NCBI Taxonomy" id="1796491"/>
    <lineage>
        <taxon>Bacteria</taxon>
        <taxon>Pseudomonadati</taxon>
        <taxon>Pseudomonadota</taxon>
        <taxon>Betaproteobacteria</taxon>
        <taxon>Nitrosomonadales</taxon>
        <taxon>Gallionellaceae</taxon>
        <taxon>Gallionella</taxon>
    </lineage>
</organism>
<evidence type="ECO:0000256" key="3">
    <source>
        <dbReference type="ARBA" id="ARBA00022679"/>
    </source>
</evidence>
<dbReference type="Pfam" id="PF00069">
    <property type="entry name" value="Pkinase"/>
    <property type="match status" value="1"/>
</dbReference>
<evidence type="ECO:0000256" key="2">
    <source>
        <dbReference type="ARBA" id="ARBA00022527"/>
    </source>
</evidence>
<dbReference type="SUPFAM" id="SSF56112">
    <property type="entry name" value="Protein kinase-like (PK-like)"/>
    <property type="match status" value="1"/>
</dbReference>
<proteinExistence type="predicted"/>
<sequence length="408" mass="44349">MISQLGRYEVIGELGQGAMGVVYKARDPLIDRVVAIKTINLGLALDEKDEYEGRFYQEAKAAGRLNHPNIVTIYDVGKSGDVAYIAMEFLEGRELRDIMNERGILPVEQVLDVTAQVALGLAYAHEHGIVHRDVKPSNIMLVRDGHVKITDFGIARMASAAVRTQTGMVLGSPKYMSPEQVMGKDIDQRSDIFSLGVMLYELLTGRAPFDGENVNAIMYQTLNVLPAPPNTLNPAVPEMVNFIVAKALAKGIEDRYQSAEDFAVDLRNCRDSSSRSSQRIEVLKPLAGAGKKISDSVDIAGRAGTLEADLNSASTVRLSPLFDSAAATMRLAALTATSEDVDELSKTFHMARPSADAIREGVPTIKATRLPMREANAQPLARSGGGNYFLVIALLIVVFGIAWLFISR</sequence>
<dbReference type="EMBL" id="LSLI01000062">
    <property type="protein sequence ID" value="KXS31682.1"/>
    <property type="molecule type" value="Genomic_DNA"/>
</dbReference>
<dbReference type="InterPro" id="IPR008271">
    <property type="entry name" value="Ser/Thr_kinase_AS"/>
</dbReference>
<evidence type="ECO:0000256" key="1">
    <source>
        <dbReference type="ARBA" id="ARBA00012513"/>
    </source>
</evidence>
<dbReference type="GO" id="GO:0005524">
    <property type="term" value="F:ATP binding"/>
    <property type="evidence" value="ECO:0007669"/>
    <property type="project" value="UniProtKB-UniRule"/>
</dbReference>
<name>A0A139BRU6_9PROT</name>
<feature type="transmembrane region" description="Helical" evidence="8">
    <location>
        <begin position="388"/>
        <end position="406"/>
    </location>
</feature>
<dbReference type="FunFam" id="1.10.510.10:FF:000021">
    <property type="entry name" value="Serine/threonine protein kinase"/>
    <property type="match status" value="1"/>
</dbReference>
<evidence type="ECO:0000256" key="7">
    <source>
        <dbReference type="PROSITE-ProRule" id="PRU10141"/>
    </source>
</evidence>
<dbReference type="SMART" id="SM00220">
    <property type="entry name" value="S_TKc"/>
    <property type="match status" value="1"/>
</dbReference>
<dbReference type="InterPro" id="IPR000719">
    <property type="entry name" value="Prot_kinase_dom"/>
</dbReference>
<keyword evidence="4 7" id="KW-0547">Nucleotide-binding</keyword>
<dbReference type="Gene3D" id="1.10.510.10">
    <property type="entry name" value="Transferase(Phosphotransferase) domain 1"/>
    <property type="match status" value="1"/>
</dbReference>
<keyword evidence="8" id="KW-0472">Membrane</keyword>
<dbReference type="PROSITE" id="PS00108">
    <property type="entry name" value="PROTEIN_KINASE_ST"/>
    <property type="match status" value="1"/>
</dbReference>
<dbReference type="InterPro" id="IPR011009">
    <property type="entry name" value="Kinase-like_dom_sf"/>
</dbReference>
<dbReference type="Proteomes" id="UP000070578">
    <property type="component" value="Unassembled WGS sequence"/>
</dbReference>
<dbReference type="Gene3D" id="3.30.200.20">
    <property type="entry name" value="Phosphorylase Kinase, domain 1"/>
    <property type="match status" value="1"/>
</dbReference>
<dbReference type="CDD" id="cd14014">
    <property type="entry name" value="STKc_PknB_like"/>
    <property type="match status" value="1"/>
</dbReference>
<feature type="binding site" evidence="7">
    <location>
        <position position="37"/>
    </location>
    <ligand>
        <name>ATP</name>
        <dbReference type="ChEBI" id="CHEBI:30616"/>
    </ligand>
</feature>
<dbReference type="InterPro" id="IPR017441">
    <property type="entry name" value="Protein_kinase_ATP_BS"/>
</dbReference>
<dbReference type="GO" id="GO:0004674">
    <property type="term" value="F:protein serine/threonine kinase activity"/>
    <property type="evidence" value="ECO:0007669"/>
    <property type="project" value="UniProtKB-KW"/>
</dbReference>
<keyword evidence="6 7" id="KW-0067">ATP-binding</keyword>
<evidence type="ECO:0000256" key="6">
    <source>
        <dbReference type="ARBA" id="ARBA00022840"/>
    </source>
</evidence>
<evidence type="ECO:0000313" key="10">
    <source>
        <dbReference type="EMBL" id="KXS31682.1"/>
    </source>
</evidence>
<keyword evidence="8" id="KW-0812">Transmembrane</keyword>
<keyword evidence="3" id="KW-0808">Transferase</keyword>
<evidence type="ECO:0000313" key="11">
    <source>
        <dbReference type="Proteomes" id="UP000070578"/>
    </source>
</evidence>
<dbReference type="EC" id="2.7.11.1" evidence="1"/>